<gene>
    <name evidence="1" type="ORF">PXEA_LOCUS23859</name>
</gene>
<sequence>MTPWRLGSASEPMHTDFLNASNLREFISGLSSTFFCRQPLAGRYRVSINASPGNRQQCHVVLARKVSIDFVVMPMYSWANGQVLHEDGENRYDRRQATVGSTGSRSEWHQSTGFTAPVAAATSFLPAAFQPPSRNPFAPCSLRLFLISLLWPFLVSPTASLSICPFVRLSSFLQPHDHPFQMEHKTSATMYISPGRTSLLRPVRSLSQSARQAITLVPPIHPHTYTPARQTVKSEESRSWMCVCVCIHSCGCERER</sequence>
<organism evidence="1 2">
    <name type="scientific">Protopolystoma xenopodis</name>
    <dbReference type="NCBI Taxonomy" id="117903"/>
    <lineage>
        <taxon>Eukaryota</taxon>
        <taxon>Metazoa</taxon>
        <taxon>Spiralia</taxon>
        <taxon>Lophotrochozoa</taxon>
        <taxon>Platyhelminthes</taxon>
        <taxon>Monogenea</taxon>
        <taxon>Polyopisthocotylea</taxon>
        <taxon>Polystomatidea</taxon>
        <taxon>Polystomatidae</taxon>
        <taxon>Protopolystoma</taxon>
    </lineage>
</organism>
<dbReference type="AlphaFoldDB" id="A0A3S5B0X6"/>
<keyword evidence="2" id="KW-1185">Reference proteome</keyword>
<proteinExistence type="predicted"/>
<comment type="caution">
    <text evidence="1">The sequence shown here is derived from an EMBL/GenBank/DDBJ whole genome shotgun (WGS) entry which is preliminary data.</text>
</comment>
<evidence type="ECO:0000313" key="2">
    <source>
        <dbReference type="Proteomes" id="UP000784294"/>
    </source>
</evidence>
<evidence type="ECO:0000313" key="1">
    <source>
        <dbReference type="EMBL" id="VEL30419.1"/>
    </source>
</evidence>
<accession>A0A3S5B0X6</accession>
<reference evidence="1" key="1">
    <citation type="submission" date="2018-11" db="EMBL/GenBank/DDBJ databases">
        <authorList>
            <consortium name="Pathogen Informatics"/>
        </authorList>
    </citation>
    <scope>NUCLEOTIDE SEQUENCE</scope>
</reference>
<dbReference type="Proteomes" id="UP000784294">
    <property type="component" value="Unassembled WGS sequence"/>
</dbReference>
<protein>
    <submittedName>
        <fullName evidence="1">Uncharacterized protein</fullName>
    </submittedName>
</protein>
<dbReference type="EMBL" id="CAAALY010112174">
    <property type="protein sequence ID" value="VEL30419.1"/>
    <property type="molecule type" value="Genomic_DNA"/>
</dbReference>
<name>A0A3S5B0X6_9PLAT</name>